<feature type="transmembrane region" description="Helical" evidence="7">
    <location>
        <begin position="255"/>
        <end position="282"/>
    </location>
</feature>
<evidence type="ECO:0000256" key="5">
    <source>
        <dbReference type="ARBA" id="ARBA00023136"/>
    </source>
</evidence>
<dbReference type="PANTHER" id="PTHR10010">
    <property type="entry name" value="SOLUTE CARRIER FAMILY 34 SODIUM PHOSPHATE , MEMBER 2-RELATED"/>
    <property type="match status" value="1"/>
</dbReference>
<evidence type="ECO:0000313" key="9">
    <source>
        <dbReference type="EMBL" id="REE05855.1"/>
    </source>
</evidence>
<evidence type="ECO:0000313" key="10">
    <source>
        <dbReference type="Proteomes" id="UP000256779"/>
    </source>
</evidence>
<dbReference type="SUPFAM" id="SSF109755">
    <property type="entry name" value="PhoU-like"/>
    <property type="match status" value="1"/>
</dbReference>
<evidence type="ECO:0000256" key="1">
    <source>
        <dbReference type="ARBA" id="ARBA00004651"/>
    </source>
</evidence>
<keyword evidence="2" id="KW-1003">Cell membrane</keyword>
<dbReference type="PANTHER" id="PTHR10010:SF46">
    <property type="entry name" value="SODIUM-DEPENDENT PHOSPHATE TRANSPORT PROTEIN 2B"/>
    <property type="match status" value="1"/>
</dbReference>
<proteinExistence type="predicted"/>
<dbReference type="Pfam" id="PF02690">
    <property type="entry name" value="Na_Pi_cotrans"/>
    <property type="match status" value="2"/>
</dbReference>
<feature type="transmembrane region" description="Helical" evidence="7">
    <location>
        <begin position="294"/>
        <end position="318"/>
    </location>
</feature>
<dbReference type="GO" id="GO:0005436">
    <property type="term" value="F:sodium:phosphate symporter activity"/>
    <property type="evidence" value="ECO:0007669"/>
    <property type="project" value="InterPro"/>
</dbReference>
<dbReference type="InterPro" id="IPR038078">
    <property type="entry name" value="PhoU-like_sf"/>
</dbReference>
<keyword evidence="4 7" id="KW-1133">Transmembrane helix</keyword>
<evidence type="ECO:0000256" key="6">
    <source>
        <dbReference type="SAM" id="Coils"/>
    </source>
</evidence>
<comment type="subcellular location">
    <subcellularLocation>
        <location evidence="1">Cell membrane</location>
        <topology evidence="1">Multi-pass membrane protein</topology>
    </subcellularLocation>
</comment>
<feature type="transmembrane region" description="Helical" evidence="7">
    <location>
        <begin position="137"/>
        <end position="155"/>
    </location>
</feature>
<keyword evidence="5 7" id="KW-0472">Membrane</keyword>
<evidence type="ECO:0000256" key="2">
    <source>
        <dbReference type="ARBA" id="ARBA00022475"/>
    </source>
</evidence>
<sequence length="573" mass="62971">MEFGLMDFLNLLGSLAFFIYGMKIMSEAIQRVAGSQMRQILSSMTSNRFKGVLTGFLITSLVQSSSATTVLVVSFVNAGLLSLVESIGVIMGANIGTTITAWLISIIGFKVKISSYALVIIALAFPLLFFSRDKVKTWGEVFIGFALLFMGLAYLKDAVPDLKSNPEILSFLSAYSDLGFVSVILFVAIGTLLTVIVQSSSAAMALTLVMANNGWIPLELAAAMVLGENIGTTITANLAALVGNVHAKRAAFAHLIFNVFGVIWILIFMSPVLSAISSYLVYSTGLSPETNAQSIPIALSIFHTTFNILNTLFLVGLVRQIAKIVERVVGSKGGDADEFRLEYIGTGLLNTAELSLEEAQKETAAFGQTVAKMSGFLKQLLNEPKSKKQKKLIKKMRKYEEITDRLEEEIAGYLAKVSDGSLSSHASARVVSLMSIINDLERIGDVFFQMSKDFEMKKKDKISFTKRQTSNLFKMVELLDEAIKVMVDNLDSRYDQVTLDGALAKEQAIDKLRDKLREDHILQMQAKDYDIEVGALYKDLFQSMEKVGDHVINVTEGITGETERHLKKESELV</sequence>
<feature type="transmembrane region" description="Helical" evidence="7">
    <location>
        <begin position="87"/>
        <end position="106"/>
    </location>
</feature>
<reference evidence="9 10" key="1">
    <citation type="submission" date="2018-07" db="EMBL/GenBank/DDBJ databases">
        <title>Genomic Encyclopedia of Type Strains, Phase IV (KMG-IV): sequencing the most valuable type-strain genomes for metagenomic binning, comparative biology and taxonomic classification.</title>
        <authorList>
            <person name="Goeker M."/>
        </authorList>
    </citation>
    <scope>NUCLEOTIDE SEQUENCE [LARGE SCALE GENOMIC DNA]</scope>
    <source>
        <strain evidence="9 10">DSM 4134</strain>
    </source>
</reference>
<feature type="transmembrane region" description="Helical" evidence="7">
    <location>
        <begin position="51"/>
        <end position="75"/>
    </location>
</feature>
<dbReference type="Pfam" id="PF01895">
    <property type="entry name" value="PhoU"/>
    <property type="match status" value="1"/>
</dbReference>
<protein>
    <submittedName>
        <fullName evidence="9">Phosphate:Na+ symporter</fullName>
    </submittedName>
</protein>
<dbReference type="Gene3D" id="1.20.58.220">
    <property type="entry name" value="Phosphate transport system protein phou homolog 2, domain 2"/>
    <property type="match status" value="1"/>
</dbReference>
<feature type="transmembrane region" description="Helical" evidence="7">
    <location>
        <begin position="175"/>
        <end position="200"/>
    </location>
</feature>
<dbReference type="RefSeq" id="WP_115866352.1">
    <property type="nucleotide sequence ID" value="NZ_QREG01000001.1"/>
</dbReference>
<dbReference type="GO" id="GO:0044341">
    <property type="term" value="P:sodium-dependent phosphate transport"/>
    <property type="evidence" value="ECO:0007669"/>
    <property type="project" value="InterPro"/>
</dbReference>
<feature type="domain" description="PhoU" evidence="8">
    <location>
        <begin position="387"/>
        <end position="446"/>
    </location>
</feature>
<keyword evidence="6" id="KW-0175">Coiled coil</keyword>
<keyword evidence="3 7" id="KW-0812">Transmembrane</keyword>
<name>A0A3D9LJ08_MARFU</name>
<dbReference type="AlphaFoldDB" id="A0A3D9LJ08"/>
<evidence type="ECO:0000256" key="7">
    <source>
        <dbReference type="SAM" id="Phobius"/>
    </source>
</evidence>
<dbReference type="GO" id="GO:0005886">
    <property type="term" value="C:plasma membrane"/>
    <property type="evidence" value="ECO:0007669"/>
    <property type="project" value="UniProtKB-SubCell"/>
</dbReference>
<dbReference type="InterPro" id="IPR004633">
    <property type="entry name" value="NaPi_cotrn-rel/YqeW-like"/>
</dbReference>
<evidence type="ECO:0000256" key="3">
    <source>
        <dbReference type="ARBA" id="ARBA00022692"/>
    </source>
</evidence>
<dbReference type="OrthoDB" id="9763003at2"/>
<gene>
    <name evidence="9" type="ORF">C7460_101374</name>
</gene>
<evidence type="ECO:0000256" key="4">
    <source>
        <dbReference type="ARBA" id="ARBA00022989"/>
    </source>
</evidence>
<organism evidence="9 10">
    <name type="scientific">Marinoscillum furvescens DSM 4134</name>
    <dbReference type="NCBI Taxonomy" id="1122208"/>
    <lineage>
        <taxon>Bacteria</taxon>
        <taxon>Pseudomonadati</taxon>
        <taxon>Bacteroidota</taxon>
        <taxon>Cytophagia</taxon>
        <taxon>Cytophagales</taxon>
        <taxon>Reichenbachiellaceae</taxon>
        <taxon>Marinoscillum</taxon>
    </lineage>
</organism>
<feature type="transmembrane region" description="Helical" evidence="7">
    <location>
        <begin position="113"/>
        <end position="131"/>
    </location>
</feature>
<comment type="caution">
    <text evidence="9">The sequence shown here is derived from an EMBL/GenBank/DDBJ whole genome shotgun (WGS) entry which is preliminary data.</text>
</comment>
<dbReference type="NCBIfam" id="NF037997">
    <property type="entry name" value="Na_Pi_symport"/>
    <property type="match status" value="1"/>
</dbReference>
<feature type="coiled-coil region" evidence="6">
    <location>
        <begin position="389"/>
        <end position="416"/>
    </location>
</feature>
<evidence type="ECO:0000259" key="8">
    <source>
        <dbReference type="Pfam" id="PF01895"/>
    </source>
</evidence>
<accession>A0A3D9LJ08</accession>
<dbReference type="InterPro" id="IPR003841">
    <property type="entry name" value="Na/Pi_transpt"/>
</dbReference>
<dbReference type="NCBIfam" id="TIGR00704">
    <property type="entry name" value="NaPi_cotrn_rel"/>
    <property type="match status" value="1"/>
</dbReference>
<dbReference type="InterPro" id="IPR026022">
    <property type="entry name" value="PhoU_dom"/>
</dbReference>
<dbReference type="EMBL" id="QREG01000001">
    <property type="protein sequence ID" value="REE05855.1"/>
    <property type="molecule type" value="Genomic_DNA"/>
</dbReference>
<dbReference type="Proteomes" id="UP000256779">
    <property type="component" value="Unassembled WGS sequence"/>
</dbReference>
<keyword evidence="10" id="KW-1185">Reference proteome</keyword>